<dbReference type="AlphaFoldDB" id="A0A4U0FGK3"/>
<organism evidence="2 3">
    <name type="scientific">Cohnella pontilimi</name>
    <dbReference type="NCBI Taxonomy" id="2564100"/>
    <lineage>
        <taxon>Bacteria</taxon>
        <taxon>Bacillati</taxon>
        <taxon>Bacillota</taxon>
        <taxon>Bacilli</taxon>
        <taxon>Bacillales</taxon>
        <taxon>Paenibacillaceae</taxon>
        <taxon>Cohnella</taxon>
    </lineage>
</organism>
<evidence type="ECO:0000313" key="2">
    <source>
        <dbReference type="EMBL" id="TJY44065.1"/>
    </source>
</evidence>
<accession>A0A4U0FGK3</accession>
<dbReference type="Proteomes" id="UP000309673">
    <property type="component" value="Unassembled WGS sequence"/>
</dbReference>
<dbReference type="EMBL" id="SUPK01000001">
    <property type="protein sequence ID" value="TJY44065.1"/>
    <property type="molecule type" value="Genomic_DNA"/>
</dbReference>
<dbReference type="Pfam" id="PF04307">
    <property type="entry name" value="YdjM"/>
    <property type="match status" value="1"/>
</dbReference>
<name>A0A4U0FGK3_9BACL</name>
<keyword evidence="1" id="KW-0812">Transmembrane</keyword>
<gene>
    <name evidence="2" type="ORF">E5161_01315</name>
</gene>
<proteinExistence type="predicted"/>
<dbReference type="OrthoDB" id="110250at2"/>
<keyword evidence="1" id="KW-1133">Transmembrane helix</keyword>
<reference evidence="2 3" key="1">
    <citation type="submission" date="2019-04" db="EMBL/GenBank/DDBJ databases">
        <title>Cohnella sp. nov., isolated from soil.</title>
        <authorList>
            <person name="Kim W."/>
        </authorList>
    </citation>
    <scope>NUCLEOTIDE SEQUENCE [LARGE SCALE GENOMIC DNA]</scope>
    <source>
        <strain evidence="2 3">CAU 1483</strain>
    </source>
</reference>
<comment type="caution">
    <text evidence="2">The sequence shown here is derived from an EMBL/GenBank/DDBJ whole genome shotgun (WGS) entry which is preliminary data.</text>
</comment>
<keyword evidence="3" id="KW-1185">Reference proteome</keyword>
<dbReference type="RefSeq" id="WP_136775785.1">
    <property type="nucleotide sequence ID" value="NZ_SUPK01000001.1"/>
</dbReference>
<evidence type="ECO:0000313" key="3">
    <source>
        <dbReference type="Proteomes" id="UP000309673"/>
    </source>
</evidence>
<protein>
    <recommendedName>
        <fullName evidence="4">Metal-dependent hydrolase</fullName>
    </recommendedName>
</protein>
<sequence length="59" mass="6834">MAPHWPGFSRIYWTNTPFQYLWLSAAAGYFLHLVLDLLNSYGMQAAYPCHPHRMAYLSG</sequence>
<evidence type="ECO:0000256" key="1">
    <source>
        <dbReference type="SAM" id="Phobius"/>
    </source>
</evidence>
<feature type="transmembrane region" description="Helical" evidence="1">
    <location>
        <begin position="20"/>
        <end position="38"/>
    </location>
</feature>
<evidence type="ECO:0008006" key="4">
    <source>
        <dbReference type="Google" id="ProtNLM"/>
    </source>
</evidence>
<dbReference type="InterPro" id="IPR007404">
    <property type="entry name" value="YdjM-like"/>
</dbReference>
<keyword evidence="1" id="KW-0472">Membrane</keyword>